<dbReference type="EC" id="3.1.1.53" evidence="21"/>
<evidence type="ECO:0000256" key="9">
    <source>
        <dbReference type="ARBA" id="ARBA00022804"/>
    </source>
</evidence>
<dbReference type="Gene3D" id="2.10.77.10">
    <property type="entry name" value="Hemagglutinin Chain A, Domain 2"/>
    <property type="match status" value="1"/>
</dbReference>
<sequence length="587" mass="62580">MGGPLVIGLIILLLKVASTTSATSKICVGAASGEGAHTVKTISHGDVKVTGVRQLTTELTPKPFGKLRGRAGESMLCPTCTGCEDLDVALATPTCNGQIQPADYRIIHEQFPKKSKCYAALLDETNIRALPNKLKGYKNNRWIEGPLVNVGGLEGGPYNPNVVSACPDASGASSFYRTLSGITPVSKTEMVLSKVRVPHSCTGNETMVFVWGFWNQQPDTSQADLGVSVSQMFSSAKQDKVVHYSSRIAGMGPLAEVQMSTGQGGRITMIMETLEPEEELTLGYQRGFLPPRGYWCSSSKIPTIRGPKVPSTVESDCLDSHHGGYNKTTPFYTGKRAPSIGNCSLWSKAELKVVNGTRARGGPMSRGLWGAITGFFTGGFDGMAQGWLGTSSTGTHGTAVAADFESTKKAVDKINNNLNTLSRSVEEKLKETGGLMAQLHGEILSVDGKVEDLRADVFAHFIELEVMMANDGILNDETEALQALQMKAKAQLGPSAVDVGNGCFYVKHVCNQSCVDSISKGNYTPIDYGLPAFETPEVTAANLVGLTTNDILIYYAVAASSTMLAIAIAGFIMFLVSKGNLRCTVCI</sequence>
<dbReference type="SUPFAM" id="SSF58064">
    <property type="entry name" value="Influenza hemagglutinin (stalk)"/>
    <property type="match status" value="1"/>
</dbReference>
<evidence type="ECO:0000256" key="17">
    <source>
        <dbReference type="ARBA" id="ARBA00023157"/>
    </source>
</evidence>
<evidence type="ECO:0000256" key="1">
    <source>
        <dbReference type="ARBA" id="ARBA00004310"/>
    </source>
</evidence>
<accession>A0A866W0A8</accession>
<keyword evidence="21" id="KW-0732">Signal</keyword>
<keyword evidence="21" id="KW-0812">Transmembrane</keyword>
<keyword evidence="5 21" id="KW-1032">Host cell membrane</keyword>
<feature type="transmembrane region" description="Helical" evidence="21">
    <location>
        <begin position="552"/>
        <end position="576"/>
    </location>
</feature>
<evidence type="ECO:0000313" key="22">
    <source>
        <dbReference type="EMBL" id="QOE76814.1"/>
    </source>
</evidence>
<organism evidence="22">
    <name type="scientific">Salamander influenza-like virus</name>
    <dbReference type="NCBI Taxonomy" id="2777034"/>
    <lineage>
        <taxon>Viruses</taxon>
        <taxon>Riboviria</taxon>
        <taxon>Orthornavirae</taxon>
        <taxon>Negarnaviricota</taxon>
        <taxon>Polyploviricotina</taxon>
        <taxon>Insthoviricetes</taxon>
        <taxon>Articulavirales</taxon>
        <taxon>Orthomyxoviridae</taxon>
    </lineage>
</organism>
<keyword evidence="8 21" id="KW-1162">Viral penetration into host cytoplasm</keyword>
<dbReference type="InterPro" id="IPR013828">
    <property type="entry name" value="Hemagglutn_HA1_a/b_dom_sf"/>
</dbReference>
<dbReference type="GO" id="GO:0019062">
    <property type="term" value="P:virion attachment to host cell"/>
    <property type="evidence" value="ECO:0007669"/>
    <property type="project" value="UniProtKB-KW"/>
</dbReference>
<evidence type="ECO:0000256" key="14">
    <source>
        <dbReference type="ARBA" id="ARBA00022989"/>
    </source>
</evidence>
<evidence type="ECO:0000256" key="18">
    <source>
        <dbReference type="ARBA" id="ARBA00023180"/>
    </source>
</evidence>
<evidence type="ECO:0000256" key="15">
    <source>
        <dbReference type="ARBA" id="ARBA00023136"/>
    </source>
</evidence>
<keyword evidence="18 21" id="KW-0325">Glycoprotein</keyword>
<evidence type="ECO:0000256" key="6">
    <source>
        <dbReference type="ARBA" id="ARBA00022546"/>
    </source>
</evidence>
<dbReference type="Pfam" id="PF00509">
    <property type="entry name" value="Hemagglutinin"/>
    <property type="match status" value="1"/>
</dbReference>
<dbReference type="GO" id="GO:0019031">
    <property type="term" value="C:viral envelope"/>
    <property type="evidence" value="ECO:0007669"/>
    <property type="project" value="UniProtKB-UniRule"/>
</dbReference>
<evidence type="ECO:0000256" key="4">
    <source>
        <dbReference type="ARBA" id="ARBA00022510"/>
    </source>
</evidence>
<dbReference type="GO" id="GO:0075509">
    <property type="term" value="P:endocytosis involved in viral entry into host cell"/>
    <property type="evidence" value="ECO:0007669"/>
    <property type="project" value="UniProtKB-KW"/>
</dbReference>
<evidence type="ECO:0000256" key="16">
    <source>
        <dbReference type="ARBA" id="ARBA00023139"/>
    </source>
</evidence>
<keyword evidence="12 21" id="KW-0261">Viral envelope protein</keyword>
<evidence type="ECO:0000256" key="10">
    <source>
        <dbReference type="ARBA" id="ARBA00022844"/>
    </source>
</evidence>
<dbReference type="EMBL" id="MT926392">
    <property type="protein sequence ID" value="QOE76814.1"/>
    <property type="molecule type" value="Viral_cRNA"/>
</dbReference>
<keyword evidence="10 21" id="KW-0946">Virion</keyword>
<dbReference type="GO" id="GO:0046789">
    <property type="term" value="F:host cell surface receptor binding"/>
    <property type="evidence" value="ECO:0007669"/>
    <property type="project" value="UniProtKB-UniRule"/>
</dbReference>
<dbReference type="GO" id="GO:0016020">
    <property type="term" value="C:membrane"/>
    <property type="evidence" value="ECO:0007669"/>
    <property type="project" value="UniProtKB-UniRule"/>
</dbReference>
<keyword evidence="3 21" id="KW-1168">Fusion of virus membrane with host membrane</keyword>
<keyword evidence="11 21" id="KW-1043">Host membrane</keyword>
<evidence type="ECO:0000256" key="11">
    <source>
        <dbReference type="ARBA" id="ARBA00022870"/>
    </source>
</evidence>
<proteinExistence type="inferred from homology"/>
<evidence type="ECO:0000256" key="8">
    <source>
        <dbReference type="ARBA" id="ARBA00022595"/>
    </source>
</evidence>
<reference evidence="22" key="1">
    <citation type="submission" date="2020-08" db="EMBL/GenBank/DDBJ databases">
        <authorList>
            <person name="Parry R.H."/>
            <person name="Wille M."/>
            <person name="Geoghegan J.L."/>
            <person name="Turnbull O.M.H."/>
            <person name="Holmes E.C."/>
        </authorList>
    </citation>
    <scope>NUCLEOTIDE SEQUENCE</scope>
    <source>
        <strain evidence="22">SILV/UK</strain>
    </source>
</reference>
<evidence type="ECO:0000256" key="5">
    <source>
        <dbReference type="ARBA" id="ARBA00022511"/>
    </source>
</evidence>
<evidence type="ECO:0000256" key="20">
    <source>
        <dbReference type="ARBA" id="ARBA00023296"/>
    </source>
</evidence>
<keyword evidence="14 21" id="KW-1133">Transmembrane helix</keyword>
<dbReference type="Gene3D" id="3.90.209.20">
    <property type="match status" value="1"/>
</dbReference>
<keyword evidence="7 21" id="KW-0945">Host-virus interaction</keyword>
<dbReference type="SUPFAM" id="SSF49818">
    <property type="entry name" value="Viral protein domain"/>
    <property type="match status" value="1"/>
</dbReference>
<dbReference type="InterPro" id="IPR001364">
    <property type="entry name" value="Hemagglutn_influenz_A/B"/>
</dbReference>
<keyword evidence="19" id="KW-0449">Lipoprotein</keyword>
<comment type="subcellular location">
    <subcellularLocation>
        <location evidence="1">Host apical cell membrane</location>
        <topology evidence="1">Single-pass type I membrane protein</topology>
    </subcellularLocation>
</comment>
<evidence type="ECO:0000256" key="12">
    <source>
        <dbReference type="ARBA" id="ARBA00022879"/>
    </source>
</evidence>
<keyword evidence="13 21" id="KW-1164">Virus endocytosis by host</keyword>
<dbReference type="GO" id="GO:0019064">
    <property type="term" value="P:fusion of virus membrane with host plasma membrane"/>
    <property type="evidence" value="ECO:0007669"/>
    <property type="project" value="InterPro"/>
</dbReference>
<evidence type="ECO:0000256" key="3">
    <source>
        <dbReference type="ARBA" id="ARBA00022506"/>
    </source>
</evidence>
<keyword evidence="4 21" id="KW-1170">Fusion of virus membrane with host endosomal membrane</keyword>
<evidence type="ECO:0000256" key="13">
    <source>
        <dbReference type="ARBA" id="ARBA00022890"/>
    </source>
</evidence>
<dbReference type="GO" id="GO:0001681">
    <property type="term" value="F:sialate O-acetylesterase activity"/>
    <property type="evidence" value="ECO:0007669"/>
    <property type="project" value="UniProtKB-EC"/>
</dbReference>
<name>A0A866W0A8_9ORTO</name>
<dbReference type="PRINTS" id="PR00329">
    <property type="entry name" value="HEMAGGLUTN12"/>
</dbReference>
<dbReference type="GO" id="GO:0046761">
    <property type="term" value="P:viral budding from plasma membrane"/>
    <property type="evidence" value="ECO:0007669"/>
    <property type="project" value="UniProtKB-UniRule"/>
</dbReference>
<evidence type="ECO:0000256" key="21">
    <source>
        <dbReference type="HAMAP-Rule" id="MF_04072"/>
    </source>
</evidence>
<comment type="similarity">
    <text evidence="2 21">Belongs to the influenza viruses hemagglutinin family.</text>
</comment>
<keyword evidence="6 21" id="KW-0348">Hemagglutinin</keyword>
<dbReference type="GO" id="GO:0020002">
    <property type="term" value="C:host cell plasma membrane"/>
    <property type="evidence" value="ECO:0007669"/>
    <property type="project" value="UniProtKB-SubCell"/>
</dbReference>
<dbReference type="PRINTS" id="PR00331">
    <property type="entry name" value="HEMAGGLUTN2"/>
</dbReference>
<evidence type="ECO:0000256" key="2">
    <source>
        <dbReference type="ARBA" id="ARBA00006321"/>
    </source>
</evidence>
<keyword evidence="9 21" id="KW-1161">Viral attachment to host cell</keyword>
<reference evidence="22" key="2">
    <citation type="journal article" name="Viruses">
        <title>Divergent Influenza-Like Viruses of Amphibians and Fish Support an Ancient Evolutionary Association.</title>
        <authorList>
            <person name="Parry R."/>
            <person name="Wille M."/>
            <person name="Turnbull O.M.H."/>
            <person name="Geoghegan J.L."/>
            <person name="Holmes E.C."/>
        </authorList>
    </citation>
    <scope>NUCLEOTIDE SEQUENCE</scope>
    <source>
        <strain evidence="22">SILV/UK</strain>
    </source>
</reference>
<evidence type="ECO:0000256" key="7">
    <source>
        <dbReference type="ARBA" id="ARBA00022581"/>
    </source>
</evidence>
<keyword evidence="17 21" id="KW-1015">Disulfide bond</keyword>
<protein>
    <recommendedName>
        <fullName evidence="21">Hemagglutinin-esterase-fusion glycoprotein</fullName>
        <shortName evidence="21">HEF</shortName>
        <ecNumber evidence="21">3.1.1.53</ecNumber>
    </recommendedName>
    <component>
        <recommendedName>
            <fullName evidence="21">Hemagglutinin-esterase-fusion glycoprotein chain 1</fullName>
            <shortName evidence="21">HEF1</shortName>
        </recommendedName>
    </component>
    <component>
        <recommendedName>
            <fullName evidence="21">Hemagglutinin-esterase-fusion glycoprotein chain 2</fullName>
            <shortName evidence="21">HEF2</shortName>
        </recommendedName>
    </component>
</protein>
<dbReference type="HAMAP" id="MF_04072">
    <property type="entry name" value="INFV_HEMA"/>
    <property type="match status" value="1"/>
</dbReference>
<dbReference type="InterPro" id="IPR008980">
    <property type="entry name" value="Capsid_hemagglutn"/>
</dbReference>
<dbReference type="Gene3D" id="3.90.20.10">
    <property type="match status" value="1"/>
</dbReference>
<gene>
    <name evidence="22" type="primary">HA</name>
    <name evidence="21" type="synonym">HE</name>
</gene>
<dbReference type="InterPro" id="IPR000386">
    <property type="entry name" value="Hemagglutn_influenz_B"/>
</dbReference>
<keyword evidence="15 21" id="KW-0472">Membrane</keyword>
<keyword evidence="16" id="KW-0564">Palmitate</keyword>
<keyword evidence="20 21" id="KW-1160">Virus entry into host cell</keyword>
<evidence type="ECO:0000256" key="19">
    <source>
        <dbReference type="ARBA" id="ARBA00023288"/>
    </source>
</evidence>
<dbReference type="GO" id="GO:0039654">
    <property type="term" value="P:fusion of virus membrane with host endosome membrane"/>
    <property type="evidence" value="ECO:0007669"/>
    <property type="project" value="UniProtKB-UniRule"/>
</dbReference>